<dbReference type="NCBIfam" id="TIGR02734">
    <property type="entry name" value="crtI_fam"/>
    <property type="match status" value="1"/>
</dbReference>
<dbReference type="InterPro" id="IPR036188">
    <property type="entry name" value="FAD/NAD-bd_sf"/>
</dbReference>
<evidence type="ECO:0000313" key="7">
    <source>
        <dbReference type="EMBL" id="KMT58733.1"/>
    </source>
</evidence>
<dbReference type="Pfam" id="PF01593">
    <property type="entry name" value="Amino_oxidase"/>
    <property type="match status" value="1"/>
</dbReference>
<reference evidence="7 8" key="1">
    <citation type="journal article" date="2015" name="Genome Biol. Evol.">
        <title>Comparative Genomics of Listeria Sensu Lato: Genus-Wide Differences in Evolutionary Dynamics and the Progressive Gain of Complex, Potentially Pathogenicity-Related Traits through Lateral Gene Transfer.</title>
        <authorList>
            <person name="Chiara M."/>
            <person name="Caruso M."/>
            <person name="D'Erchia A.M."/>
            <person name="Manzari C."/>
            <person name="Fraccalvieri R."/>
            <person name="Goffredo E."/>
            <person name="Latorre L."/>
            <person name="Miccolupo A."/>
            <person name="Padalino I."/>
            <person name="Santagada G."/>
            <person name="Chiocco D."/>
            <person name="Pesole G."/>
            <person name="Horner D.S."/>
            <person name="Parisi A."/>
        </authorList>
    </citation>
    <scope>NUCLEOTIDE SEQUENCE [LARGE SCALE GENOMIC DNA]</scope>
    <source>
        <strain evidence="7 8">1991</strain>
    </source>
</reference>
<keyword evidence="8" id="KW-1185">Reference proteome</keyword>
<dbReference type="PANTHER" id="PTHR43734">
    <property type="entry name" value="PHYTOENE DESATURASE"/>
    <property type="match status" value="1"/>
</dbReference>
<dbReference type="Gene3D" id="3.50.50.60">
    <property type="entry name" value="FAD/NAD(P)-binding domain"/>
    <property type="match status" value="2"/>
</dbReference>
<dbReference type="SUPFAM" id="SSF51905">
    <property type="entry name" value="FAD/NAD(P)-binding domain"/>
    <property type="match status" value="1"/>
</dbReference>
<evidence type="ECO:0000259" key="6">
    <source>
        <dbReference type="Pfam" id="PF01593"/>
    </source>
</evidence>
<dbReference type="RefSeq" id="WP_007472254.1">
    <property type="nucleotide sequence ID" value="NZ_KQ130617.1"/>
</dbReference>
<evidence type="ECO:0000256" key="1">
    <source>
        <dbReference type="ARBA" id="ARBA00004829"/>
    </source>
</evidence>
<dbReference type="AlphaFoldDB" id="A0A0J8GD71"/>
<comment type="similarity">
    <text evidence="4">Belongs to the carotenoid/retinoid oxidoreductase family. CrtN subfamily.</text>
</comment>
<evidence type="ECO:0000256" key="3">
    <source>
        <dbReference type="ARBA" id="ARBA00023002"/>
    </source>
</evidence>
<dbReference type="OrthoDB" id="9814556at2"/>
<dbReference type="Proteomes" id="UP000052258">
    <property type="component" value="Unassembled WGS sequence"/>
</dbReference>
<evidence type="ECO:0000256" key="2">
    <source>
        <dbReference type="ARBA" id="ARBA00022746"/>
    </source>
</evidence>
<accession>A0A0J8GD71</accession>
<sequence>MTKEKVAIIGAGPGGLAAGMRLSSAGYEVDIYEKNAYIGGRTSLLELGDYRFDIGPSAITMPHALTSLFMDCNRDLQDYVTLVPLAPLYQLFFRNNKTFSPYHDQDQTIEELKKHFPDNEENYLQYMEESAKKSLYLAPLMNYSLSSLLDYVRPAMLRALPSLSLGRNLNDETSRFFTDPDLRLAFSFQVRNMGMSPYTTPGIYSIIPFSEFYYGLYHPVGGHNQILKAMAEVLQENGGRIHLNTEVDHFTFQKNRIQNFTLKNGETISADHYVINTDFAYTITELMQEKKSLRTKSLTKKEFSSSTFMMYIGLDKSYPTAHQSVIFPKNAKKYSDELLSKKILSDDFAVYIINPSTTDTTMAPIGHSAIRLMVPVPNNQSHIDWEKEKPSFEKKVLELVKTFLKMDDLEEHIVEKKIITPKEWEEDFHLYQGAVHGMTRSIRQTGIQNPVYRLNKKFPNLYVVGTNAHPGTTLPYIIESANFVAEQIHKKEPKT</sequence>
<evidence type="ECO:0000256" key="5">
    <source>
        <dbReference type="RuleBase" id="RU362075"/>
    </source>
</evidence>
<dbReference type="GO" id="GO:0016491">
    <property type="term" value="F:oxidoreductase activity"/>
    <property type="evidence" value="ECO:0007669"/>
    <property type="project" value="UniProtKB-KW"/>
</dbReference>
<gene>
    <name evidence="7" type="ORF">X560_1949</name>
</gene>
<dbReference type="InterPro" id="IPR014105">
    <property type="entry name" value="Carotenoid/retinoid_OxRdtase"/>
</dbReference>
<evidence type="ECO:0000313" key="8">
    <source>
        <dbReference type="Proteomes" id="UP000052258"/>
    </source>
</evidence>
<protein>
    <submittedName>
        <fullName evidence="7">Phytoene dehydrogenase</fullName>
    </submittedName>
</protein>
<dbReference type="EMBL" id="AZHO01000024">
    <property type="protein sequence ID" value="KMT58733.1"/>
    <property type="molecule type" value="Genomic_DNA"/>
</dbReference>
<dbReference type="PANTHER" id="PTHR43734:SF1">
    <property type="entry name" value="PHYTOENE DESATURASE"/>
    <property type="match status" value="1"/>
</dbReference>
<dbReference type="GO" id="GO:0016117">
    <property type="term" value="P:carotenoid biosynthetic process"/>
    <property type="evidence" value="ECO:0007669"/>
    <property type="project" value="UniProtKB-KW"/>
</dbReference>
<dbReference type="PATRIC" id="fig|1430899.3.peg.1992"/>
<comment type="pathway">
    <text evidence="1 5">Carotenoid biosynthesis.</text>
</comment>
<keyword evidence="3 5" id="KW-0560">Oxidoreductase</keyword>
<keyword evidence="2 5" id="KW-0125">Carotenoid biosynthesis</keyword>
<dbReference type="PRINTS" id="PR00419">
    <property type="entry name" value="ADXRDTASE"/>
</dbReference>
<dbReference type="InterPro" id="IPR002937">
    <property type="entry name" value="Amino_oxidase"/>
</dbReference>
<proteinExistence type="inferred from homology"/>
<comment type="caution">
    <text evidence="7">The sequence shown here is derived from an EMBL/GenBank/DDBJ whole genome shotgun (WGS) entry which is preliminary data.</text>
</comment>
<evidence type="ECO:0000256" key="4">
    <source>
        <dbReference type="ARBA" id="ARBA00038322"/>
    </source>
</evidence>
<feature type="domain" description="Amine oxidase" evidence="6">
    <location>
        <begin position="14"/>
        <end position="488"/>
    </location>
</feature>
<organism evidence="7 8">
    <name type="scientific">Listeria fleischmannii 1991</name>
    <dbReference type="NCBI Taxonomy" id="1430899"/>
    <lineage>
        <taxon>Bacteria</taxon>
        <taxon>Bacillati</taxon>
        <taxon>Bacillota</taxon>
        <taxon>Bacilli</taxon>
        <taxon>Bacillales</taxon>
        <taxon>Listeriaceae</taxon>
        <taxon>Listeria</taxon>
    </lineage>
</organism>
<name>A0A0J8GD71_9LIST</name>